<dbReference type="AlphaFoldDB" id="G7SHT9"/>
<dbReference type="EMBL" id="CP002644">
    <property type="protein sequence ID" value="AER20418.1"/>
    <property type="molecule type" value="Genomic_DNA"/>
</dbReference>
<dbReference type="HOGENOM" id="CLU_2977496_0_0_9"/>
<organism evidence="1 2">
    <name type="scientific">Streptococcus suis D12</name>
    <dbReference type="NCBI Taxonomy" id="1004952"/>
    <lineage>
        <taxon>Bacteria</taxon>
        <taxon>Bacillati</taxon>
        <taxon>Bacillota</taxon>
        <taxon>Bacilli</taxon>
        <taxon>Lactobacillales</taxon>
        <taxon>Streptococcaceae</taxon>
        <taxon>Streptococcus</taxon>
    </lineage>
</organism>
<sequence length="58" mass="6645">MFVSTNHKLSKNYPLTTLLIDSYYNRKKLESQADKALTILSKLGIIEIAFITLTKENI</sequence>
<dbReference type="KEGG" id="ssk:SSUD12_2157"/>
<proteinExistence type="predicted"/>
<accession>G7SHT9</accession>
<name>G7SHT9_STRSU</name>
<protein>
    <submittedName>
        <fullName evidence="1">Uncharacterized protein</fullName>
    </submittedName>
</protein>
<evidence type="ECO:0000313" key="2">
    <source>
        <dbReference type="Proteomes" id="UP000008845"/>
    </source>
</evidence>
<reference evidence="1 2" key="1">
    <citation type="journal article" date="2011" name="BMC Genomics">
        <title>Comparative Genomic Analysis of Streptococcus suis reveals significant genomic diversity among different serotypes.</title>
        <authorList>
            <person name="Zhang A."/>
            <person name="Yang M."/>
            <person name="Hu P."/>
            <person name="Wu J."/>
            <person name="Chen B."/>
            <person name="Hua Y."/>
            <person name="Yu J."/>
            <person name="Chen H."/>
            <person name="Xiao J."/>
            <person name="Jin M."/>
        </authorList>
    </citation>
    <scope>NUCLEOTIDE SEQUENCE [LARGE SCALE GENOMIC DNA]</scope>
    <source>
        <strain evidence="1">D12</strain>
    </source>
</reference>
<gene>
    <name evidence="1" type="ORF">SSUD12_2157</name>
</gene>
<dbReference type="Proteomes" id="UP000008845">
    <property type="component" value="Chromosome"/>
</dbReference>
<evidence type="ECO:0000313" key="1">
    <source>
        <dbReference type="EMBL" id="AER20418.1"/>
    </source>
</evidence>